<keyword evidence="1" id="KW-0472">Membrane</keyword>
<comment type="caution">
    <text evidence="2">The sequence shown here is derived from an EMBL/GenBank/DDBJ whole genome shotgun (WGS) entry which is preliminary data.</text>
</comment>
<dbReference type="GeneID" id="85311636"/>
<keyword evidence="1" id="KW-0812">Transmembrane</keyword>
<dbReference type="AlphaFoldDB" id="A0AAJ0BX42"/>
<protein>
    <submittedName>
        <fullName evidence="2">Uncharacterized protein</fullName>
    </submittedName>
</protein>
<proteinExistence type="predicted"/>
<organism evidence="2 3">
    <name type="scientific">Phialemonium atrogriseum</name>
    <dbReference type="NCBI Taxonomy" id="1093897"/>
    <lineage>
        <taxon>Eukaryota</taxon>
        <taxon>Fungi</taxon>
        <taxon>Dikarya</taxon>
        <taxon>Ascomycota</taxon>
        <taxon>Pezizomycotina</taxon>
        <taxon>Sordariomycetes</taxon>
        <taxon>Sordariomycetidae</taxon>
        <taxon>Cephalothecales</taxon>
        <taxon>Cephalothecaceae</taxon>
        <taxon>Phialemonium</taxon>
    </lineage>
</organism>
<feature type="transmembrane region" description="Helical" evidence="1">
    <location>
        <begin position="7"/>
        <end position="26"/>
    </location>
</feature>
<accession>A0AAJ0BX42</accession>
<name>A0AAJ0BX42_9PEZI</name>
<dbReference type="EMBL" id="MU839015">
    <property type="protein sequence ID" value="KAK1765467.1"/>
    <property type="molecule type" value="Genomic_DNA"/>
</dbReference>
<dbReference type="Proteomes" id="UP001244011">
    <property type="component" value="Unassembled WGS sequence"/>
</dbReference>
<gene>
    <name evidence="2" type="ORF">QBC33DRAFT_544364</name>
</gene>
<keyword evidence="3" id="KW-1185">Reference proteome</keyword>
<evidence type="ECO:0000313" key="2">
    <source>
        <dbReference type="EMBL" id="KAK1765467.1"/>
    </source>
</evidence>
<feature type="transmembrane region" description="Helical" evidence="1">
    <location>
        <begin position="32"/>
        <end position="52"/>
    </location>
</feature>
<reference evidence="2" key="1">
    <citation type="submission" date="2023-06" db="EMBL/GenBank/DDBJ databases">
        <title>Genome-scale phylogeny and comparative genomics of the fungal order Sordariales.</title>
        <authorList>
            <consortium name="Lawrence Berkeley National Laboratory"/>
            <person name="Hensen N."/>
            <person name="Bonometti L."/>
            <person name="Westerberg I."/>
            <person name="Brannstrom I.O."/>
            <person name="Guillou S."/>
            <person name="Cros-Aarteil S."/>
            <person name="Calhoun S."/>
            <person name="Haridas S."/>
            <person name="Kuo A."/>
            <person name="Mondo S."/>
            <person name="Pangilinan J."/>
            <person name="Riley R."/>
            <person name="Labutti K."/>
            <person name="Andreopoulos B."/>
            <person name="Lipzen A."/>
            <person name="Chen C."/>
            <person name="Yanf M."/>
            <person name="Daum C."/>
            <person name="Ng V."/>
            <person name="Clum A."/>
            <person name="Steindorff A."/>
            <person name="Ohm R."/>
            <person name="Martin F."/>
            <person name="Silar P."/>
            <person name="Natvig D."/>
            <person name="Lalanne C."/>
            <person name="Gautier V."/>
            <person name="Ament-Velasquez S.L."/>
            <person name="Kruys A."/>
            <person name="Hutchinson M.I."/>
            <person name="Powell A.J."/>
            <person name="Barry K."/>
            <person name="Miller A.N."/>
            <person name="Grigoriev I.V."/>
            <person name="Debuchy R."/>
            <person name="Gladieux P."/>
            <person name="Thoren M.H."/>
            <person name="Johannesson H."/>
        </authorList>
    </citation>
    <scope>NUCLEOTIDE SEQUENCE</scope>
    <source>
        <strain evidence="2">8032-3</strain>
    </source>
</reference>
<dbReference type="RefSeq" id="XP_060281680.1">
    <property type="nucleotide sequence ID" value="XM_060428449.1"/>
</dbReference>
<keyword evidence="1" id="KW-1133">Transmembrane helix</keyword>
<evidence type="ECO:0000313" key="3">
    <source>
        <dbReference type="Proteomes" id="UP001244011"/>
    </source>
</evidence>
<evidence type="ECO:0000256" key="1">
    <source>
        <dbReference type="SAM" id="Phobius"/>
    </source>
</evidence>
<sequence length="74" mass="8849">MVQLHGRAIFFLGLPFVLFWLLLSLMTDDRAISSPFFLFFFFFPFPVPFFWWRGRPAVDGRAGYHMMPKTRREA</sequence>